<organism evidence="6 7">
    <name type="scientific">Lampropedia hyalina DSM 16112</name>
    <dbReference type="NCBI Taxonomy" id="1122156"/>
    <lineage>
        <taxon>Bacteria</taxon>
        <taxon>Pseudomonadati</taxon>
        <taxon>Pseudomonadota</taxon>
        <taxon>Betaproteobacteria</taxon>
        <taxon>Burkholderiales</taxon>
        <taxon>Comamonadaceae</taxon>
        <taxon>Lampropedia</taxon>
    </lineage>
</organism>
<keyword evidence="2" id="KW-0805">Transcription regulation</keyword>
<name>A0A1M4VYJ0_9BURK</name>
<evidence type="ECO:0000259" key="5">
    <source>
        <dbReference type="Pfam" id="PF08281"/>
    </source>
</evidence>
<dbReference type="AlphaFoldDB" id="A0A1M4VYJ0"/>
<dbReference type="Gene3D" id="1.10.10.10">
    <property type="entry name" value="Winged helix-like DNA-binding domain superfamily/Winged helix DNA-binding domain"/>
    <property type="match status" value="1"/>
</dbReference>
<evidence type="ECO:0000256" key="2">
    <source>
        <dbReference type="ARBA" id="ARBA00023015"/>
    </source>
</evidence>
<dbReference type="STRING" id="1122156.SAMN02745117_00761"/>
<dbReference type="GO" id="GO:0006352">
    <property type="term" value="P:DNA-templated transcription initiation"/>
    <property type="evidence" value="ECO:0007669"/>
    <property type="project" value="InterPro"/>
</dbReference>
<evidence type="ECO:0000313" key="7">
    <source>
        <dbReference type="Proteomes" id="UP000184327"/>
    </source>
</evidence>
<dbReference type="SUPFAM" id="SSF88659">
    <property type="entry name" value="Sigma3 and sigma4 domains of RNA polymerase sigma factors"/>
    <property type="match status" value="1"/>
</dbReference>
<gene>
    <name evidence="6" type="ORF">SAMN02745117_00761</name>
</gene>
<keyword evidence="3" id="KW-0731">Sigma factor</keyword>
<dbReference type="InterPro" id="IPR013325">
    <property type="entry name" value="RNA_pol_sigma_r2"/>
</dbReference>
<dbReference type="GO" id="GO:0016987">
    <property type="term" value="F:sigma factor activity"/>
    <property type="evidence" value="ECO:0007669"/>
    <property type="project" value="UniProtKB-KW"/>
</dbReference>
<dbReference type="RefSeq" id="WP_073354813.1">
    <property type="nucleotide sequence ID" value="NZ_FQUZ01000006.1"/>
</dbReference>
<comment type="similarity">
    <text evidence="1">Belongs to the sigma-70 factor family. ECF subfamily.</text>
</comment>
<evidence type="ECO:0000313" key="6">
    <source>
        <dbReference type="EMBL" id="SHE73970.1"/>
    </source>
</evidence>
<dbReference type="InterPro" id="IPR013324">
    <property type="entry name" value="RNA_pol_sigma_r3/r4-like"/>
</dbReference>
<evidence type="ECO:0000256" key="3">
    <source>
        <dbReference type="ARBA" id="ARBA00023082"/>
    </source>
</evidence>
<dbReference type="InterPro" id="IPR036388">
    <property type="entry name" value="WH-like_DNA-bd_sf"/>
</dbReference>
<dbReference type="InterPro" id="IPR014284">
    <property type="entry name" value="RNA_pol_sigma-70_dom"/>
</dbReference>
<dbReference type="OrthoDB" id="8654550at2"/>
<dbReference type="Proteomes" id="UP000184327">
    <property type="component" value="Unassembled WGS sequence"/>
</dbReference>
<dbReference type="InterPro" id="IPR013249">
    <property type="entry name" value="RNA_pol_sigma70_r4_t2"/>
</dbReference>
<dbReference type="PANTHER" id="PTHR43133">
    <property type="entry name" value="RNA POLYMERASE ECF-TYPE SIGMA FACTO"/>
    <property type="match status" value="1"/>
</dbReference>
<feature type="domain" description="RNA polymerase sigma factor 70 region 4 type 2" evidence="5">
    <location>
        <begin position="117"/>
        <end position="168"/>
    </location>
</feature>
<reference evidence="6 7" key="1">
    <citation type="submission" date="2016-11" db="EMBL/GenBank/DDBJ databases">
        <authorList>
            <person name="Jaros S."/>
            <person name="Januszkiewicz K."/>
            <person name="Wedrychowicz H."/>
        </authorList>
    </citation>
    <scope>NUCLEOTIDE SEQUENCE [LARGE SCALE GENOMIC DNA]</scope>
    <source>
        <strain evidence="6 7">DSM 16112</strain>
    </source>
</reference>
<keyword evidence="4" id="KW-0804">Transcription</keyword>
<dbReference type="GO" id="GO:0003677">
    <property type="term" value="F:DNA binding"/>
    <property type="evidence" value="ECO:0007669"/>
    <property type="project" value="InterPro"/>
</dbReference>
<protein>
    <submittedName>
        <fullName evidence="6">RNA polymerase sigma-70 factor, ECF subfamily</fullName>
    </submittedName>
</protein>
<keyword evidence="7" id="KW-1185">Reference proteome</keyword>
<dbReference type="Pfam" id="PF08281">
    <property type="entry name" value="Sigma70_r4_2"/>
    <property type="match status" value="1"/>
</dbReference>
<dbReference type="PANTHER" id="PTHR43133:SF63">
    <property type="entry name" value="RNA POLYMERASE SIGMA FACTOR FECI-RELATED"/>
    <property type="match status" value="1"/>
</dbReference>
<evidence type="ECO:0000256" key="4">
    <source>
        <dbReference type="ARBA" id="ARBA00023163"/>
    </source>
</evidence>
<dbReference type="EMBL" id="FQUZ01000006">
    <property type="protein sequence ID" value="SHE73970.1"/>
    <property type="molecule type" value="Genomic_DNA"/>
</dbReference>
<evidence type="ECO:0000256" key="1">
    <source>
        <dbReference type="ARBA" id="ARBA00010641"/>
    </source>
</evidence>
<dbReference type="SUPFAM" id="SSF88946">
    <property type="entry name" value="Sigma2 domain of RNA polymerase sigma factors"/>
    <property type="match status" value="1"/>
</dbReference>
<sequence length="175" mass="20041">MTVHTETASPGLWREIWLQIHQEDYPWVVARLYSRLQNWEDAQDIASEACIQLVTSPSLEQVRVKRAMLMTISERLAWKQWRRRELEASWREHWQLQASADCALSAHEYLEICEALHAVDAVLQSLPFKARTAFVCSQIDGMKHAEIAALLGISVSCVRKYITKALLLCCQACDG</sequence>
<accession>A0A1M4VYJ0</accession>
<dbReference type="NCBIfam" id="TIGR02937">
    <property type="entry name" value="sigma70-ECF"/>
    <property type="match status" value="1"/>
</dbReference>
<proteinExistence type="inferred from homology"/>
<dbReference type="InterPro" id="IPR039425">
    <property type="entry name" value="RNA_pol_sigma-70-like"/>
</dbReference>